<dbReference type="InterPro" id="IPR001789">
    <property type="entry name" value="Sig_transdc_resp-reg_receiver"/>
</dbReference>
<comment type="caution">
    <text evidence="1">Lacks conserved residue(s) required for the propagation of feature annotation.</text>
</comment>
<organism evidence="3 4">
    <name type="scientific">Okeania hirsuta</name>
    <dbReference type="NCBI Taxonomy" id="1458930"/>
    <lineage>
        <taxon>Bacteria</taxon>
        <taxon>Bacillati</taxon>
        <taxon>Cyanobacteriota</taxon>
        <taxon>Cyanophyceae</taxon>
        <taxon>Oscillatoriophycideae</taxon>
        <taxon>Oscillatoriales</taxon>
        <taxon>Microcoleaceae</taxon>
        <taxon>Okeania</taxon>
    </lineage>
</organism>
<dbReference type="Gene3D" id="3.40.50.2300">
    <property type="match status" value="1"/>
</dbReference>
<evidence type="ECO:0000256" key="1">
    <source>
        <dbReference type="PROSITE-ProRule" id="PRU00169"/>
    </source>
</evidence>
<evidence type="ECO:0000313" key="3">
    <source>
        <dbReference type="EMBL" id="RQH20528.1"/>
    </source>
</evidence>
<keyword evidence="4" id="KW-1185">Reference proteome</keyword>
<dbReference type="Proteomes" id="UP000269154">
    <property type="component" value="Unassembled WGS sequence"/>
</dbReference>
<protein>
    <submittedName>
        <fullName evidence="3">Response regulator</fullName>
    </submittedName>
</protein>
<dbReference type="EMBL" id="RCBY01000413">
    <property type="protein sequence ID" value="RQH20528.1"/>
    <property type="molecule type" value="Genomic_DNA"/>
</dbReference>
<name>A0A3N6PW41_9CYAN</name>
<dbReference type="InterPro" id="IPR011006">
    <property type="entry name" value="CheY-like_superfamily"/>
</dbReference>
<evidence type="ECO:0000313" key="4">
    <source>
        <dbReference type="Proteomes" id="UP000269154"/>
    </source>
</evidence>
<sequence>MRYVGKIRKMYLPSELPVIMITAKNQLKDIVDGLSLGANDYLPKPFT</sequence>
<dbReference type="Pfam" id="PF00072">
    <property type="entry name" value="Response_reg"/>
    <property type="match status" value="1"/>
</dbReference>
<dbReference type="GO" id="GO:0000160">
    <property type="term" value="P:phosphorelay signal transduction system"/>
    <property type="evidence" value="ECO:0007669"/>
    <property type="project" value="InterPro"/>
</dbReference>
<dbReference type="PROSITE" id="PS50110">
    <property type="entry name" value="RESPONSE_REGULATORY"/>
    <property type="match status" value="1"/>
</dbReference>
<gene>
    <name evidence="3" type="ORF">D5R40_31950</name>
</gene>
<feature type="domain" description="Response regulatory" evidence="2">
    <location>
        <begin position="1"/>
        <end position="47"/>
    </location>
</feature>
<dbReference type="AlphaFoldDB" id="A0A3N6PW41"/>
<proteinExistence type="predicted"/>
<accession>A0A3N6PW41</accession>
<dbReference type="SUPFAM" id="SSF52172">
    <property type="entry name" value="CheY-like"/>
    <property type="match status" value="1"/>
</dbReference>
<reference evidence="3 4" key="1">
    <citation type="journal article" date="2018" name="ACS Chem. Biol.">
        <title>Ketoreductase domain dysfunction expands chemodiversity: malyngamide biosynthesis in the cyanobacterium Okeania hirsuta.</title>
        <authorList>
            <person name="Moss N.A."/>
            <person name="Leao T."/>
            <person name="Rankin M."/>
            <person name="McCullough T.M."/>
            <person name="Qu P."/>
            <person name="Korobeynikov A."/>
            <person name="Smith J.L."/>
            <person name="Gerwick L."/>
            <person name="Gerwick W.H."/>
        </authorList>
    </citation>
    <scope>NUCLEOTIDE SEQUENCE [LARGE SCALE GENOMIC DNA]</scope>
    <source>
        <strain evidence="3 4">PAB10Feb10-1</strain>
    </source>
</reference>
<comment type="caution">
    <text evidence="3">The sequence shown here is derived from an EMBL/GenBank/DDBJ whole genome shotgun (WGS) entry which is preliminary data.</text>
</comment>
<dbReference type="OrthoDB" id="9800897at2"/>
<evidence type="ECO:0000259" key="2">
    <source>
        <dbReference type="PROSITE" id="PS50110"/>
    </source>
</evidence>